<gene>
    <name evidence="2" type="ORF">AWB72_04866</name>
</gene>
<dbReference type="OrthoDB" id="339834at2"/>
<name>A0A658R3K0_9BURK</name>
<dbReference type="RefSeq" id="WP_052450149.1">
    <property type="nucleotide sequence ID" value="NZ_FCNV02000014.1"/>
</dbReference>
<evidence type="ECO:0000313" key="3">
    <source>
        <dbReference type="Proteomes" id="UP000198263"/>
    </source>
</evidence>
<reference evidence="2 3" key="1">
    <citation type="submission" date="2016-01" db="EMBL/GenBank/DDBJ databases">
        <authorList>
            <person name="Peeters C."/>
        </authorList>
    </citation>
    <scope>NUCLEOTIDE SEQUENCE [LARGE SCALE GENOMIC DNA]</scope>
    <source>
        <strain evidence="2">LMG 29315</strain>
    </source>
</reference>
<dbReference type="Proteomes" id="UP000198263">
    <property type="component" value="Unassembled WGS sequence"/>
</dbReference>
<feature type="signal peptide" evidence="1">
    <location>
        <begin position="1"/>
        <end position="21"/>
    </location>
</feature>
<keyword evidence="3" id="KW-1185">Reference proteome</keyword>
<proteinExistence type="predicted"/>
<dbReference type="AlphaFoldDB" id="A0A658R3K0"/>
<dbReference type="EMBL" id="FCNV02000014">
    <property type="protein sequence ID" value="SAL46615.1"/>
    <property type="molecule type" value="Genomic_DNA"/>
</dbReference>
<protein>
    <recommendedName>
        <fullName evidence="4">Lipoprotein</fullName>
    </recommendedName>
</protein>
<comment type="caution">
    <text evidence="2">The sequence shown here is derived from an EMBL/GenBank/DDBJ whole genome shotgun (WGS) entry which is preliminary data.</text>
</comment>
<sequence length="112" mass="12005">MKRLTFAAAIVLSALSINAHAEMRCGIITNTLPGGDLVLDDRDAAWTLDQNGVPDNMPPTNRGEQCGCVTGTTDAQTHTFTSVTGGKLKPMKVCDADKKLTQAFKARYHLAN</sequence>
<evidence type="ECO:0008006" key="4">
    <source>
        <dbReference type="Google" id="ProtNLM"/>
    </source>
</evidence>
<evidence type="ECO:0000256" key="1">
    <source>
        <dbReference type="SAM" id="SignalP"/>
    </source>
</evidence>
<evidence type="ECO:0000313" key="2">
    <source>
        <dbReference type="EMBL" id="SAL46615.1"/>
    </source>
</evidence>
<organism evidence="2 3">
    <name type="scientific">Caballeronia concitans</name>
    <dbReference type="NCBI Taxonomy" id="1777133"/>
    <lineage>
        <taxon>Bacteria</taxon>
        <taxon>Pseudomonadati</taxon>
        <taxon>Pseudomonadota</taxon>
        <taxon>Betaproteobacteria</taxon>
        <taxon>Burkholderiales</taxon>
        <taxon>Burkholderiaceae</taxon>
        <taxon>Caballeronia</taxon>
    </lineage>
</organism>
<feature type="chain" id="PRO_5024995748" description="Lipoprotein" evidence="1">
    <location>
        <begin position="22"/>
        <end position="112"/>
    </location>
</feature>
<keyword evidence="1" id="KW-0732">Signal</keyword>
<accession>A0A658R3K0</accession>